<evidence type="ECO:0000313" key="2">
    <source>
        <dbReference type="EMBL" id="KAF7510655.1"/>
    </source>
</evidence>
<proteinExistence type="predicted"/>
<keyword evidence="3" id="KW-1185">Reference proteome</keyword>
<feature type="compositionally biased region" description="Polar residues" evidence="1">
    <location>
        <begin position="34"/>
        <end position="49"/>
    </location>
</feature>
<gene>
    <name evidence="2" type="ORF">GJ744_006267</name>
</gene>
<feature type="region of interest" description="Disordered" evidence="1">
    <location>
        <begin position="19"/>
        <end position="61"/>
    </location>
</feature>
<evidence type="ECO:0000256" key="1">
    <source>
        <dbReference type="SAM" id="MobiDB-lite"/>
    </source>
</evidence>
<name>A0A8H7E6W9_9EURO</name>
<organism evidence="2 3">
    <name type="scientific">Endocarpon pusillum</name>
    <dbReference type="NCBI Taxonomy" id="364733"/>
    <lineage>
        <taxon>Eukaryota</taxon>
        <taxon>Fungi</taxon>
        <taxon>Dikarya</taxon>
        <taxon>Ascomycota</taxon>
        <taxon>Pezizomycotina</taxon>
        <taxon>Eurotiomycetes</taxon>
        <taxon>Chaetothyriomycetidae</taxon>
        <taxon>Verrucariales</taxon>
        <taxon>Verrucariaceae</taxon>
        <taxon>Endocarpon</taxon>
    </lineage>
</organism>
<dbReference type="AlphaFoldDB" id="A0A8H7E6W9"/>
<evidence type="ECO:0000313" key="3">
    <source>
        <dbReference type="Proteomes" id="UP000606974"/>
    </source>
</evidence>
<sequence>MAVQATDLTPVGIWSPCKRQTSVKTRAETVPGYQPSQQNPAYPSTSAGPSNAPKRHPPSPSTTAYYRAQYSFVLAFWSQHSTTITAHSGRGPSPLPWAGLARGSVRPNTVRAGSRRALDAASGVGVIRWGRAWTNDPLEFAPSRR</sequence>
<accession>A0A8H7E6W9</accession>
<dbReference type="EMBL" id="JAACFV010000028">
    <property type="protein sequence ID" value="KAF7510655.1"/>
    <property type="molecule type" value="Genomic_DNA"/>
</dbReference>
<dbReference type="Proteomes" id="UP000606974">
    <property type="component" value="Unassembled WGS sequence"/>
</dbReference>
<comment type="caution">
    <text evidence="2">The sequence shown here is derived from an EMBL/GenBank/DDBJ whole genome shotgun (WGS) entry which is preliminary data.</text>
</comment>
<protein>
    <submittedName>
        <fullName evidence="2">Uncharacterized protein</fullName>
    </submittedName>
</protein>
<reference evidence="2" key="1">
    <citation type="submission" date="2020-02" db="EMBL/GenBank/DDBJ databases">
        <authorList>
            <person name="Palmer J.M."/>
        </authorList>
    </citation>
    <scope>NUCLEOTIDE SEQUENCE</scope>
    <source>
        <strain evidence="2">EPUS1.4</strain>
        <tissue evidence="2">Thallus</tissue>
    </source>
</reference>